<dbReference type="InterPro" id="IPR021765">
    <property type="entry name" value="UstYa-like"/>
</dbReference>
<evidence type="ECO:0000313" key="4">
    <source>
        <dbReference type="EMBL" id="RAL07366.1"/>
    </source>
</evidence>
<keyword evidence="3" id="KW-1133">Transmembrane helix</keyword>
<proteinExistence type="inferred from homology"/>
<evidence type="ECO:0000256" key="3">
    <source>
        <dbReference type="SAM" id="Phobius"/>
    </source>
</evidence>
<dbReference type="Proteomes" id="UP000248961">
    <property type="component" value="Unassembled WGS sequence"/>
</dbReference>
<keyword evidence="3" id="KW-0812">Transmembrane</keyword>
<dbReference type="STRING" id="1450537.A0A395HIC3"/>
<keyword evidence="3" id="KW-0472">Membrane</keyword>
<organism evidence="4 5">
    <name type="scientific">Aspergillus homomorphus (strain CBS 101889)</name>
    <dbReference type="NCBI Taxonomy" id="1450537"/>
    <lineage>
        <taxon>Eukaryota</taxon>
        <taxon>Fungi</taxon>
        <taxon>Dikarya</taxon>
        <taxon>Ascomycota</taxon>
        <taxon>Pezizomycotina</taxon>
        <taxon>Eurotiomycetes</taxon>
        <taxon>Eurotiomycetidae</taxon>
        <taxon>Eurotiales</taxon>
        <taxon>Aspergillaceae</taxon>
        <taxon>Aspergillus</taxon>
        <taxon>Aspergillus subgen. Circumdati</taxon>
    </lineage>
</organism>
<dbReference type="RefSeq" id="XP_025546520.1">
    <property type="nucleotide sequence ID" value="XM_025697362.1"/>
</dbReference>
<evidence type="ECO:0000256" key="1">
    <source>
        <dbReference type="ARBA" id="ARBA00004685"/>
    </source>
</evidence>
<dbReference type="VEuPathDB" id="FungiDB:BO97DRAFT_429404"/>
<comment type="similarity">
    <text evidence="2">Belongs to the ustYa family.</text>
</comment>
<comment type="pathway">
    <text evidence="1">Mycotoxin biosynthesis.</text>
</comment>
<dbReference type="OrthoDB" id="3687641at2759"/>
<protein>
    <submittedName>
        <fullName evidence="4">Uncharacterized protein</fullName>
    </submittedName>
</protein>
<evidence type="ECO:0000256" key="2">
    <source>
        <dbReference type="ARBA" id="ARBA00035112"/>
    </source>
</evidence>
<keyword evidence="5" id="KW-1185">Reference proteome</keyword>
<accession>A0A395HIC3</accession>
<dbReference type="PANTHER" id="PTHR33365">
    <property type="entry name" value="YALI0B05434P"/>
    <property type="match status" value="1"/>
</dbReference>
<dbReference type="PANTHER" id="PTHR33365:SF4">
    <property type="entry name" value="CYCLOCHLOROTINE BIOSYNTHESIS PROTEIN O"/>
    <property type="match status" value="1"/>
</dbReference>
<dbReference type="GeneID" id="37201651"/>
<dbReference type="GO" id="GO:0043386">
    <property type="term" value="P:mycotoxin biosynthetic process"/>
    <property type="evidence" value="ECO:0007669"/>
    <property type="project" value="InterPro"/>
</dbReference>
<sequence>MSRTQSSLSICSILTATSAVLIIGFIALQIKPSFTKEVSNSSADTTLKSPSSPADTILRVFADKIEGGWPSRPLPAKGGLLWIQHNRTYSVGWGVTVFHALHCVDALRVYALNDSKAHLHEAHDSTAPVEKTESDRKQHMSHCLDYIAQALLCSPDDTIEPPSLRFDNAGNVLEQSVSGHSFEHKCKAVDYLWDVVESSEKIAYPQWEWTKGDTVASVFRPDDVN</sequence>
<name>A0A395HIC3_ASPHC</name>
<dbReference type="EMBL" id="KZ824334">
    <property type="protein sequence ID" value="RAL07366.1"/>
    <property type="molecule type" value="Genomic_DNA"/>
</dbReference>
<feature type="transmembrane region" description="Helical" evidence="3">
    <location>
        <begin position="6"/>
        <end position="28"/>
    </location>
</feature>
<gene>
    <name evidence="4" type="ORF">BO97DRAFT_429404</name>
</gene>
<dbReference type="Pfam" id="PF11807">
    <property type="entry name" value="UstYa"/>
    <property type="match status" value="1"/>
</dbReference>
<reference evidence="4 5" key="1">
    <citation type="submission" date="2018-02" db="EMBL/GenBank/DDBJ databases">
        <title>The genomes of Aspergillus section Nigri reveals drivers in fungal speciation.</title>
        <authorList>
            <consortium name="DOE Joint Genome Institute"/>
            <person name="Vesth T.C."/>
            <person name="Nybo J."/>
            <person name="Theobald S."/>
            <person name="Brandl J."/>
            <person name="Frisvad J.C."/>
            <person name="Nielsen K.F."/>
            <person name="Lyhne E.K."/>
            <person name="Kogle M.E."/>
            <person name="Kuo A."/>
            <person name="Riley R."/>
            <person name="Clum A."/>
            <person name="Nolan M."/>
            <person name="Lipzen A."/>
            <person name="Salamov A."/>
            <person name="Henrissat B."/>
            <person name="Wiebenga A."/>
            <person name="De vries R.P."/>
            <person name="Grigoriev I.V."/>
            <person name="Mortensen U.H."/>
            <person name="Andersen M.R."/>
            <person name="Baker S.E."/>
        </authorList>
    </citation>
    <scope>NUCLEOTIDE SEQUENCE [LARGE SCALE GENOMIC DNA]</scope>
    <source>
        <strain evidence="4 5">CBS 101889</strain>
    </source>
</reference>
<evidence type="ECO:0000313" key="5">
    <source>
        <dbReference type="Proteomes" id="UP000248961"/>
    </source>
</evidence>
<dbReference type="AlphaFoldDB" id="A0A395HIC3"/>